<evidence type="ECO:0000313" key="3">
    <source>
        <dbReference type="EMBL" id="MPN47167.1"/>
    </source>
</evidence>
<proteinExistence type="predicted"/>
<dbReference type="PANTHER" id="PTHR40065:SF3">
    <property type="entry name" value="RNA-BINDING PROTEIN YHBY"/>
    <property type="match status" value="1"/>
</dbReference>
<dbReference type="InterPro" id="IPR051925">
    <property type="entry name" value="RNA-binding_domain"/>
</dbReference>
<dbReference type="SUPFAM" id="SSF75471">
    <property type="entry name" value="YhbY-like"/>
    <property type="match status" value="1"/>
</dbReference>
<dbReference type="EMBL" id="VSSQ01108462">
    <property type="protein sequence ID" value="MPN47167.1"/>
    <property type="molecule type" value="Genomic_DNA"/>
</dbReference>
<dbReference type="InterPro" id="IPR001890">
    <property type="entry name" value="RNA-binding_CRM"/>
</dbReference>
<dbReference type="PANTHER" id="PTHR40065">
    <property type="entry name" value="RNA-BINDING PROTEIN YHBY"/>
    <property type="match status" value="1"/>
</dbReference>
<dbReference type="InterPro" id="IPR017924">
    <property type="entry name" value="RNA-binding_YhbY"/>
</dbReference>
<reference evidence="3" key="1">
    <citation type="submission" date="2019-08" db="EMBL/GenBank/DDBJ databases">
        <authorList>
            <person name="Kucharzyk K."/>
            <person name="Murdoch R.W."/>
            <person name="Higgins S."/>
            <person name="Loffler F."/>
        </authorList>
    </citation>
    <scope>NUCLEOTIDE SEQUENCE</scope>
</reference>
<feature type="domain" description="CRM" evidence="2">
    <location>
        <begin position="1"/>
        <end position="96"/>
    </location>
</feature>
<dbReference type="Gene3D" id="3.30.110.60">
    <property type="entry name" value="YhbY-like"/>
    <property type="match status" value="1"/>
</dbReference>
<dbReference type="Pfam" id="PF01985">
    <property type="entry name" value="CRS1_YhbY"/>
    <property type="match status" value="1"/>
</dbReference>
<organism evidence="3">
    <name type="scientific">bioreactor metagenome</name>
    <dbReference type="NCBI Taxonomy" id="1076179"/>
    <lineage>
        <taxon>unclassified sequences</taxon>
        <taxon>metagenomes</taxon>
        <taxon>ecological metagenomes</taxon>
    </lineage>
</organism>
<evidence type="ECO:0000256" key="1">
    <source>
        <dbReference type="ARBA" id="ARBA00022884"/>
    </source>
</evidence>
<dbReference type="InterPro" id="IPR035920">
    <property type="entry name" value="YhbY-like_sf"/>
</dbReference>
<dbReference type="SMART" id="SM01103">
    <property type="entry name" value="CRS1_YhbY"/>
    <property type="match status" value="1"/>
</dbReference>
<gene>
    <name evidence="3" type="ORF">SDC9_194768</name>
</gene>
<sequence>MITNKQKVFLRGKANSLSSFFQIGKDGLSKNLLIAINNALEANELIKISILKTAPQNTREISLDICSYTKADIVQIIGHTIIIYRASKNKIYDLPKD</sequence>
<evidence type="ECO:0000259" key="2">
    <source>
        <dbReference type="PROSITE" id="PS51295"/>
    </source>
</evidence>
<keyword evidence="1" id="KW-0694">RNA-binding</keyword>
<dbReference type="NCBIfam" id="TIGR00253">
    <property type="entry name" value="RNA_bind_YhbY"/>
    <property type="match status" value="1"/>
</dbReference>
<dbReference type="PROSITE" id="PS51295">
    <property type="entry name" value="CRM"/>
    <property type="match status" value="1"/>
</dbReference>
<protein>
    <submittedName>
        <fullName evidence="3">RNA-binding protein</fullName>
    </submittedName>
</protein>
<dbReference type="AlphaFoldDB" id="A0A645I759"/>
<accession>A0A645I759</accession>
<comment type="caution">
    <text evidence="3">The sequence shown here is derived from an EMBL/GenBank/DDBJ whole genome shotgun (WGS) entry which is preliminary data.</text>
</comment>
<dbReference type="GO" id="GO:0003723">
    <property type="term" value="F:RNA binding"/>
    <property type="evidence" value="ECO:0007669"/>
    <property type="project" value="UniProtKB-KW"/>
</dbReference>
<name>A0A645I759_9ZZZZ</name>